<sequence length="90" mass="10240">MKAELYSTKLIKNLLIMLKLSSAKFHLIKRLATCWNGYCYISTCKLKGDKAKIFIKALKSLDTKPCGPENPRAFLQTVGSVHYKSKNFKL</sequence>
<gene>
    <name evidence="1" type="ORF">Anas_02613</name>
</gene>
<dbReference type="EMBL" id="SEYY01000987">
    <property type="protein sequence ID" value="KAB7506121.1"/>
    <property type="molecule type" value="Genomic_DNA"/>
</dbReference>
<dbReference type="AlphaFoldDB" id="A0A5N5TI12"/>
<evidence type="ECO:0000313" key="1">
    <source>
        <dbReference type="EMBL" id="KAB7506121.1"/>
    </source>
</evidence>
<organism evidence="1 2">
    <name type="scientific">Armadillidium nasatum</name>
    <dbReference type="NCBI Taxonomy" id="96803"/>
    <lineage>
        <taxon>Eukaryota</taxon>
        <taxon>Metazoa</taxon>
        <taxon>Ecdysozoa</taxon>
        <taxon>Arthropoda</taxon>
        <taxon>Crustacea</taxon>
        <taxon>Multicrustacea</taxon>
        <taxon>Malacostraca</taxon>
        <taxon>Eumalacostraca</taxon>
        <taxon>Peracarida</taxon>
        <taxon>Isopoda</taxon>
        <taxon>Oniscidea</taxon>
        <taxon>Crinocheta</taxon>
        <taxon>Armadillidiidae</taxon>
        <taxon>Armadillidium</taxon>
    </lineage>
</organism>
<proteinExistence type="predicted"/>
<keyword evidence="2" id="KW-1185">Reference proteome</keyword>
<accession>A0A5N5TI12</accession>
<reference evidence="1 2" key="1">
    <citation type="journal article" date="2019" name="PLoS Biol.">
        <title>Sex chromosomes control vertical transmission of feminizing Wolbachia symbionts in an isopod.</title>
        <authorList>
            <person name="Becking T."/>
            <person name="Chebbi M.A."/>
            <person name="Giraud I."/>
            <person name="Moumen B."/>
            <person name="Laverre T."/>
            <person name="Caubet Y."/>
            <person name="Peccoud J."/>
            <person name="Gilbert C."/>
            <person name="Cordaux R."/>
        </authorList>
    </citation>
    <scope>NUCLEOTIDE SEQUENCE [LARGE SCALE GENOMIC DNA]</scope>
    <source>
        <strain evidence="1">ANa2</strain>
        <tissue evidence="1">Whole body excluding digestive tract and cuticle</tissue>
    </source>
</reference>
<protein>
    <submittedName>
        <fullName evidence="1">Uncharacterized protein</fullName>
    </submittedName>
</protein>
<name>A0A5N5TI12_9CRUS</name>
<evidence type="ECO:0000313" key="2">
    <source>
        <dbReference type="Proteomes" id="UP000326759"/>
    </source>
</evidence>
<comment type="caution">
    <text evidence="1">The sequence shown here is derived from an EMBL/GenBank/DDBJ whole genome shotgun (WGS) entry which is preliminary data.</text>
</comment>
<dbReference type="Proteomes" id="UP000326759">
    <property type="component" value="Unassembled WGS sequence"/>
</dbReference>